<dbReference type="SUPFAM" id="SSF109604">
    <property type="entry name" value="HD-domain/PDEase-like"/>
    <property type="match status" value="1"/>
</dbReference>
<keyword evidence="5" id="KW-0408">Iron</keyword>
<dbReference type="GO" id="GO:0000166">
    <property type="term" value="F:nucleotide binding"/>
    <property type="evidence" value="ECO:0007669"/>
    <property type="project" value="UniProtKB-KW"/>
</dbReference>
<dbReference type="InterPro" id="IPR051094">
    <property type="entry name" value="Diverse_Catalytic_Enzymes"/>
</dbReference>
<protein>
    <recommendedName>
        <fullName evidence="1">bis(5'-nucleosyl)-tetraphosphatase (symmetrical)</fullName>
        <ecNumber evidence="1">3.6.1.41</ecNumber>
    </recommendedName>
</protein>
<dbReference type="Gene3D" id="1.10.3210.10">
    <property type="entry name" value="Hypothetical protein af1432"/>
    <property type="match status" value="1"/>
</dbReference>
<dbReference type="PANTHER" id="PTHR35795">
    <property type="entry name" value="SLR1885 PROTEIN"/>
    <property type="match status" value="1"/>
</dbReference>
<name>A0A1E5G8G0_9ENTE</name>
<sequence>MGTFDHNSLRNVVKKFLVEQNCLKTYDHCISVGDYAYELGKDYLDEPAKARIAGYLHDISAIYPNNQRIDVAKRMGLELYKEELALPMIIHQKISKAIALNEFKVTDPAILSAIECHTTLKGDYSDLDLVVFIADKIKWDQEGEPPYIVGLMTALENSLEEAAYYYIEYLLNHDIQVIHPWLNEAHVKLKKQLTSV</sequence>
<evidence type="ECO:0000256" key="6">
    <source>
        <dbReference type="ARBA" id="ARBA00049417"/>
    </source>
</evidence>
<keyword evidence="3" id="KW-0547">Nucleotide-binding</keyword>
<keyword evidence="9" id="KW-1185">Reference proteome</keyword>
<feature type="domain" description="HD" evidence="7">
    <location>
        <begin position="25"/>
        <end position="137"/>
    </location>
</feature>
<proteinExistence type="predicted"/>
<organism evidence="8 9">
    <name type="scientific">Enterococcus ureasiticus</name>
    <dbReference type="NCBI Taxonomy" id="903984"/>
    <lineage>
        <taxon>Bacteria</taxon>
        <taxon>Bacillati</taxon>
        <taxon>Bacillota</taxon>
        <taxon>Bacilli</taxon>
        <taxon>Lactobacillales</taxon>
        <taxon>Enterococcaceae</taxon>
        <taxon>Enterococcus</taxon>
    </lineage>
</organism>
<reference evidence="9" key="1">
    <citation type="submission" date="2016-09" db="EMBL/GenBank/DDBJ databases">
        <authorList>
            <person name="Gulvik C.A."/>
        </authorList>
    </citation>
    <scope>NUCLEOTIDE SEQUENCE [LARGE SCALE GENOMIC DNA]</scope>
    <source>
        <strain evidence="9">DSM 23328</strain>
    </source>
</reference>
<keyword evidence="4 8" id="KW-0378">Hydrolase</keyword>
<dbReference type="GO" id="GO:0008803">
    <property type="term" value="F:bis(5'-nucleosyl)-tetraphosphatase (symmetrical) activity"/>
    <property type="evidence" value="ECO:0007669"/>
    <property type="project" value="UniProtKB-EC"/>
</dbReference>
<dbReference type="OrthoDB" id="5295945at2"/>
<accession>A0A1E5G8G0</accession>
<dbReference type="CDD" id="cd00077">
    <property type="entry name" value="HDc"/>
    <property type="match status" value="1"/>
</dbReference>
<evidence type="ECO:0000256" key="1">
    <source>
        <dbReference type="ARBA" id="ARBA00012506"/>
    </source>
</evidence>
<dbReference type="EC" id="3.6.1.41" evidence="1"/>
<dbReference type="Proteomes" id="UP000094068">
    <property type="component" value="Unassembled WGS sequence"/>
</dbReference>
<evidence type="ECO:0000256" key="3">
    <source>
        <dbReference type="ARBA" id="ARBA00022741"/>
    </source>
</evidence>
<dbReference type="AlphaFoldDB" id="A0A1E5G8G0"/>
<dbReference type="EMBL" id="MIJZ01000017">
    <property type="protein sequence ID" value="OEG08998.1"/>
    <property type="molecule type" value="Genomic_DNA"/>
</dbReference>
<evidence type="ECO:0000256" key="5">
    <source>
        <dbReference type="ARBA" id="ARBA00023004"/>
    </source>
</evidence>
<evidence type="ECO:0000313" key="9">
    <source>
        <dbReference type="Proteomes" id="UP000094068"/>
    </source>
</evidence>
<dbReference type="Pfam" id="PF01966">
    <property type="entry name" value="HD"/>
    <property type="match status" value="1"/>
</dbReference>
<comment type="catalytic activity">
    <reaction evidence="6">
        <text>P(1),P(4)-bis(5'-adenosyl) tetraphosphate + H2O = 2 ADP + 2 H(+)</text>
        <dbReference type="Rhea" id="RHEA:24252"/>
        <dbReference type="ChEBI" id="CHEBI:15377"/>
        <dbReference type="ChEBI" id="CHEBI:15378"/>
        <dbReference type="ChEBI" id="CHEBI:58141"/>
        <dbReference type="ChEBI" id="CHEBI:456216"/>
        <dbReference type="EC" id="3.6.1.41"/>
    </reaction>
</comment>
<keyword evidence="2" id="KW-0479">Metal-binding</keyword>
<dbReference type="InterPro" id="IPR003607">
    <property type="entry name" value="HD/PDEase_dom"/>
</dbReference>
<evidence type="ECO:0000259" key="7">
    <source>
        <dbReference type="Pfam" id="PF01966"/>
    </source>
</evidence>
<dbReference type="STRING" id="903984.BCR21_15600"/>
<evidence type="ECO:0000256" key="4">
    <source>
        <dbReference type="ARBA" id="ARBA00022801"/>
    </source>
</evidence>
<gene>
    <name evidence="8" type="ORF">BCR21_15600</name>
</gene>
<dbReference type="PANTHER" id="PTHR35795:SF1">
    <property type="entry name" value="BIS(5'-NUCLEOSYL)-TETRAPHOSPHATASE, SYMMETRICAL"/>
    <property type="match status" value="1"/>
</dbReference>
<evidence type="ECO:0000313" key="8">
    <source>
        <dbReference type="EMBL" id="OEG08998.1"/>
    </source>
</evidence>
<evidence type="ECO:0000256" key="2">
    <source>
        <dbReference type="ARBA" id="ARBA00022723"/>
    </source>
</evidence>
<dbReference type="NCBIfam" id="TIGR00488">
    <property type="entry name" value="bis(5'-nucleosyl)-tetraphosphatase (symmetrical) YqeK"/>
    <property type="match status" value="1"/>
</dbReference>
<dbReference type="GO" id="GO:0046872">
    <property type="term" value="F:metal ion binding"/>
    <property type="evidence" value="ECO:0007669"/>
    <property type="project" value="UniProtKB-KW"/>
</dbReference>
<dbReference type="InterPro" id="IPR006674">
    <property type="entry name" value="HD_domain"/>
</dbReference>
<dbReference type="RefSeq" id="WP_069647458.1">
    <property type="nucleotide sequence ID" value="NZ_MIJZ01000017.1"/>
</dbReference>
<dbReference type="InterPro" id="IPR005249">
    <property type="entry name" value="YqeK"/>
</dbReference>
<comment type="caution">
    <text evidence="8">The sequence shown here is derived from an EMBL/GenBank/DDBJ whole genome shotgun (WGS) entry which is preliminary data.</text>
</comment>